<dbReference type="SUPFAM" id="SSF56988">
    <property type="entry name" value="Anthrax protective antigen"/>
    <property type="match status" value="1"/>
</dbReference>
<evidence type="ECO:0000313" key="2">
    <source>
        <dbReference type="EMBL" id="HBQ49360.1"/>
    </source>
</evidence>
<name>A0A356W6S0_9PROT</name>
<protein>
    <submittedName>
        <fullName evidence="2">Beta-glucosidase</fullName>
    </submittedName>
</protein>
<evidence type="ECO:0000259" key="1">
    <source>
        <dbReference type="PROSITE" id="PS51820"/>
    </source>
</evidence>
<reference evidence="2 3" key="1">
    <citation type="journal article" date="2018" name="Nat. Biotechnol.">
        <title>A standardized bacterial taxonomy based on genome phylogeny substantially revises the tree of life.</title>
        <authorList>
            <person name="Parks D.H."/>
            <person name="Chuvochina M."/>
            <person name="Waite D.W."/>
            <person name="Rinke C."/>
            <person name="Skarshewski A."/>
            <person name="Chaumeil P.A."/>
            <person name="Hugenholtz P."/>
        </authorList>
    </citation>
    <scope>NUCLEOTIDE SEQUENCE [LARGE SCALE GENOMIC DNA]</scope>
    <source>
        <strain evidence="2">UBA10378</strain>
    </source>
</reference>
<dbReference type="AlphaFoldDB" id="A0A356W6S0"/>
<gene>
    <name evidence="2" type="ORF">DD728_10855</name>
</gene>
<sequence length="165" mass="18284">ADGNLVSGVKAAYYDNKELEGAPTLEQVESNIDFYWDRTPSTGGLNDEFSATWEGVIVPETDGVYRFQPSRWTEVTINGETVGEMDNVEMQAGESYAVRMVLKFDSGWPRDQLDKYAYLNWTDVSRDLEAEALAATEGADVILFFGGIDANLEGEEMGVELDGFL</sequence>
<evidence type="ECO:0000313" key="3">
    <source>
        <dbReference type="Proteomes" id="UP000263957"/>
    </source>
</evidence>
<feature type="domain" description="PA14" evidence="1">
    <location>
        <begin position="4"/>
        <end position="165"/>
    </location>
</feature>
<comment type="caution">
    <text evidence="2">The sequence shown here is derived from an EMBL/GenBank/DDBJ whole genome shotgun (WGS) entry which is preliminary data.</text>
</comment>
<proteinExistence type="predicted"/>
<dbReference type="Gene3D" id="3.90.182.10">
    <property type="entry name" value="Toxin - Anthrax Protective Antigen,domain 1"/>
    <property type="match status" value="1"/>
</dbReference>
<feature type="non-terminal residue" evidence="2">
    <location>
        <position position="165"/>
    </location>
</feature>
<dbReference type="SMART" id="SM00758">
    <property type="entry name" value="PA14"/>
    <property type="match status" value="1"/>
</dbReference>
<feature type="non-terminal residue" evidence="2">
    <location>
        <position position="1"/>
    </location>
</feature>
<organism evidence="2 3">
    <name type="scientific">Hyphomonas atlantica</name>
    <dbReference type="NCBI Taxonomy" id="1280948"/>
    <lineage>
        <taxon>Bacteria</taxon>
        <taxon>Pseudomonadati</taxon>
        <taxon>Pseudomonadota</taxon>
        <taxon>Alphaproteobacteria</taxon>
        <taxon>Hyphomonadales</taxon>
        <taxon>Hyphomonadaceae</taxon>
        <taxon>Hyphomonas</taxon>
    </lineage>
</organism>
<dbReference type="InterPro" id="IPR011658">
    <property type="entry name" value="PA14_dom"/>
</dbReference>
<dbReference type="PROSITE" id="PS51820">
    <property type="entry name" value="PA14"/>
    <property type="match status" value="1"/>
</dbReference>
<accession>A0A356W6S0</accession>
<dbReference type="Pfam" id="PF07691">
    <property type="entry name" value="PA14"/>
    <property type="match status" value="1"/>
</dbReference>
<dbReference type="InterPro" id="IPR037524">
    <property type="entry name" value="PA14/GLEYA"/>
</dbReference>
<dbReference type="EMBL" id="DOGS01000219">
    <property type="protein sequence ID" value="HBQ49360.1"/>
    <property type="molecule type" value="Genomic_DNA"/>
</dbReference>
<dbReference type="Proteomes" id="UP000263957">
    <property type="component" value="Unassembled WGS sequence"/>
</dbReference>